<evidence type="ECO:0000313" key="1">
    <source>
        <dbReference type="EnsemblPlants" id="QL08p022449:mrna:CDS:1"/>
    </source>
</evidence>
<reference evidence="1 2" key="1">
    <citation type="journal article" date="2016" name="G3 (Bethesda)">
        <title>First Draft Assembly and Annotation of the Genome of a California Endemic Oak Quercus lobata Nee (Fagaceae).</title>
        <authorList>
            <person name="Sork V.L."/>
            <person name="Fitz-Gibbon S.T."/>
            <person name="Puiu D."/>
            <person name="Crepeau M."/>
            <person name="Gugger P.F."/>
            <person name="Sherman R."/>
            <person name="Stevens K."/>
            <person name="Langley C.H."/>
            <person name="Pellegrini M."/>
            <person name="Salzberg S.L."/>
        </authorList>
    </citation>
    <scope>NUCLEOTIDE SEQUENCE [LARGE SCALE GENOMIC DNA]</scope>
    <source>
        <strain evidence="1 2">cv. SW786</strain>
    </source>
</reference>
<organism evidence="1 2">
    <name type="scientific">Quercus lobata</name>
    <name type="common">Valley oak</name>
    <dbReference type="NCBI Taxonomy" id="97700"/>
    <lineage>
        <taxon>Eukaryota</taxon>
        <taxon>Viridiplantae</taxon>
        <taxon>Streptophyta</taxon>
        <taxon>Embryophyta</taxon>
        <taxon>Tracheophyta</taxon>
        <taxon>Spermatophyta</taxon>
        <taxon>Magnoliopsida</taxon>
        <taxon>eudicotyledons</taxon>
        <taxon>Gunneridae</taxon>
        <taxon>Pentapetalae</taxon>
        <taxon>rosids</taxon>
        <taxon>fabids</taxon>
        <taxon>Fagales</taxon>
        <taxon>Fagaceae</taxon>
        <taxon>Quercus</taxon>
    </lineage>
</organism>
<dbReference type="InParanoid" id="A0A7N2R928"/>
<sequence length="95" mass="10687">MSFQAQNFPGISKALGTQSVISRLAPLPFLHNKTQQQQPFPFPQNPFTCTQRRFDDHPLIFPKMSSRLVPAFALDNNGDCTNPKNQSITELVSKL</sequence>
<evidence type="ECO:0000313" key="2">
    <source>
        <dbReference type="Proteomes" id="UP000594261"/>
    </source>
</evidence>
<dbReference type="Gramene" id="QL08p022449:mrna">
    <property type="protein sequence ID" value="QL08p022449:mrna:CDS:1"/>
    <property type="gene ID" value="QL08p022449"/>
</dbReference>
<dbReference type="AlphaFoldDB" id="A0A7N2R928"/>
<dbReference type="EnsemblPlants" id="QL08p022449:mrna">
    <property type="protein sequence ID" value="QL08p022449:mrna:CDS:1"/>
    <property type="gene ID" value="QL08p022449"/>
</dbReference>
<dbReference type="Proteomes" id="UP000594261">
    <property type="component" value="Chromosome 8"/>
</dbReference>
<name>A0A7N2R928_QUELO</name>
<dbReference type="EMBL" id="LRBV02000008">
    <property type="status" value="NOT_ANNOTATED_CDS"/>
    <property type="molecule type" value="Genomic_DNA"/>
</dbReference>
<accession>A0A7N2R928</accession>
<proteinExistence type="predicted"/>
<reference evidence="1" key="2">
    <citation type="submission" date="2021-01" db="UniProtKB">
        <authorList>
            <consortium name="EnsemblPlants"/>
        </authorList>
    </citation>
    <scope>IDENTIFICATION</scope>
</reference>
<keyword evidence="2" id="KW-1185">Reference proteome</keyword>
<protein>
    <submittedName>
        <fullName evidence="1">Uncharacterized protein</fullName>
    </submittedName>
</protein>